<dbReference type="OrthoDB" id="9772660at2"/>
<dbReference type="PANTHER" id="PTHR31527">
    <property type="entry name" value="RE64534P"/>
    <property type="match status" value="1"/>
</dbReference>
<sequence length="219" mass="23329">MSAPAATAAPLPEFRAVALDHVVPGGFGFGFEAKAGQHVTIVDVMGRQACDFVALNRDDHAEVLSPGHTRRQNLSLFFAVGDHLMSNRGQPMFTVVADTVGQHDSNVPACDPTRYAVDFGVPGHRNCLDNMHGALEAHGIDRLAVPEPYNFFQYGPVTVEGRMSVTDPTSRPGDHIVLKALIDVIVAVSPCPQDIIPGNGLEVGDIRIVVSDDLEGKGA</sequence>
<name>A0A4Y8RKZ5_9HYPH</name>
<protein>
    <submittedName>
        <fullName evidence="2">Urea carboxylase-associated family protein</fullName>
    </submittedName>
</protein>
<proteinExistence type="predicted"/>
<dbReference type="InterPro" id="IPR018959">
    <property type="entry name" value="DUF1989"/>
</dbReference>
<evidence type="ECO:0000313" key="2">
    <source>
        <dbReference type="EMBL" id="TFF23131.1"/>
    </source>
</evidence>
<evidence type="ECO:0000259" key="1">
    <source>
        <dbReference type="Pfam" id="PF09347"/>
    </source>
</evidence>
<evidence type="ECO:0000313" key="3">
    <source>
        <dbReference type="Proteomes" id="UP000298179"/>
    </source>
</evidence>
<feature type="domain" description="DUF1989" evidence="1">
    <location>
        <begin position="22"/>
        <end position="185"/>
    </location>
</feature>
<dbReference type="PANTHER" id="PTHR31527:SF0">
    <property type="entry name" value="RE64534P"/>
    <property type="match status" value="1"/>
</dbReference>
<reference evidence="2 3" key="1">
    <citation type="submission" date="2019-03" db="EMBL/GenBank/DDBJ databases">
        <title>Jiella endophytica sp. nov., a novel endophytic bacterium isolated from root of Ficus microcarpa Linn. f.</title>
        <authorList>
            <person name="Tuo L."/>
        </authorList>
    </citation>
    <scope>NUCLEOTIDE SEQUENCE [LARGE SCALE GENOMIC DNA]</scope>
    <source>
        <strain evidence="2 3">CBS5Q-3</strain>
    </source>
</reference>
<comment type="caution">
    <text evidence="2">The sequence shown here is derived from an EMBL/GenBank/DDBJ whole genome shotgun (WGS) entry which is preliminary data.</text>
</comment>
<organism evidence="2 3">
    <name type="scientific">Jiella endophytica</name>
    <dbReference type="NCBI Taxonomy" id="2558362"/>
    <lineage>
        <taxon>Bacteria</taxon>
        <taxon>Pseudomonadati</taxon>
        <taxon>Pseudomonadota</taxon>
        <taxon>Alphaproteobacteria</taxon>
        <taxon>Hyphomicrobiales</taxon>
        <taxon>Aurantimonadaceae</taxon>
        <taxon>Jiella</taxon>
    </lineage>
</organism>
<dbReference type="AlphaFoldDB" id="A0A4Y8RKZ5"/>
<dbReference type="RefSeq" id="WP_134762236.1">
    <property type="nucleotide sequence ID" value="NZ_SOZD01000003.1"/>
</dbReference>
<dbReference type="Pfam" id="PF09347">
    <property type="entry name" value="DUF1989"/>
    <property type="match status" value="1"/>
</dbReference>
<gene>
    <name evidence="2" type="ORF">E3C22_11885</name>
</gene>
<accession>A0A4Y8RKZ5</accession>
<dbReference type="Proteomes" id="UP000298179">
    <property type="component" value="Unassembled WGS sequence"/>
</dbReference>
<dbReference type="EMBL" id="SOZD01000003">
    <property type="protein sequence ID" value="TFF23131.1"/>
    <property type="molecule type" value="Genomic_DNA"/>
</dbReference>
<keyword evidence="3" id="KW-1185">Reference proteome</keyword>